<keyword evidence="5 8" id="KW-0720">Serine protease</keyword>
<evidence type="ECO:0000256" key="8">
    <source>
        <dbReference type="PROSITE-ProRule" id="PRU01240"/>
    </source>
</evidence>
<dbReference type="RefSeq" id="WP_078319464.1">
    <property type="nucleotide sequence ID" value="NZ_FXTS01000003.1"/>
</dbReference>
<feature type="active site" description="Charge relay system" evidence="7 8">
    <location>
        <position position="97"/>
    </location>
</feature>
<evidence type="ECO:0000313" key="11">
    <source>
        <dbReference type="Proteomes" id="UP000190064"/>
    </source>
</evidence>
<protein>
    <recommendedName>
        <fullName evidence="9">P/Homo B domain-containing protein</fullName>
    </recommendedName>
</protein>
<accession>A0A1T1HB93</accession>
<dbReference type="EMBL" id="MTSD02000003">
    <property type="protein sequence ID" value="OOV87111.1"/>
    <property type="molecule type" value="Genomic_DNA"/>
</dbReference>
<reference evidence="10" key="1">
    <citation type="submission" date="2017-02" db="EMBL/GenBank/DDBJ databases">
        <title>Draft Genome Sequence of the Salt Water Bacterium Oceanospirillum linum ATCC 11336.</title>
        <authorList>
            <person name="Trachtenberg A.M."/>
            <person name="Carney J.G."/>
            <person name="Linnane J.D."/>
            <person name="Rheaume B.A."/>
            <person name="Pitts N.L."/>
            <person name="Mykles D.L."/>
            <person name="Maclea K.S."/>
        </authorList>
    </citation>
    <scope>NUCLEOTIDE SEQUENCE [LARGE SCALE GENOMIC DNA]</scope>
    <source>
        <strain evidence="10">ATCC 11336</strain>
    </source>
</reference>
<feature type="domain" description="P/Homo B" evidence="9">
    <location>
        <begin position="432"/>
        <end position="560"/>
    </location>
</feature>
<dbReference type="GO" id="GO:0012505">
    <property type="term" value="C:endomembrane system"/>
    <property type="evidence" value="ECO:0007669"/>
    <property type="project" value="UniProtKB-ARBA"/>
</dbReference>
<evidence type="ECO:0000256" key="5">
    <source>
        <dbReference type="ARBA" id="ARBA00022825"/>
    </source>
</evidence>
<dbReference type="InterPro" id="IPR008979">
    <property type="entry name" value="Galactose-bd-like_sf"/>
</dbReference>
<dbReference type="PROSITE" id="PS51892">
    <property type="entry name" value="SUBTILASE"/>
    <property type="match status" value="1"/>
</dbReference>
<dbReference type="PANTHER" id="PTHR42884:SF14">
    <property type="entry name" value="NEUROENDOCRINE CONVERTASE 1"/>
    <property type="match status" value="1"/>
</dbReference>
<dbReference type="GO" id="GO:0016020">
    <property type="term" value="C:membrane"/>
    <property type="evidence" value="ECO:0007669"/>
    <property type="project" value="TreeGrafter"/>
</dbReference>
<evidence type="ECO:0000256" key="7">
    <source>
        <dbReference type="PIRSR" id="PIRSR615500-1"/>
    </source>
</evidence>
<gene>
    <name evidence="10" type="ORF">BTA35_0208905</name>
</gene>
<dbReference type="PROSITE" id="PS51829">
    <property type="entry name" value="P_HOMO_B"/>
    <property type="match status" value="1"/>
</dbReference>
<keyword evidence="4 8" id="KW-0378">Hydrolase</keyword>
<evidence type="ECO:0000256" key="3">
    <source>
        <dbReference type="ARBA" id="ARBA00022729"/>
    </source>
</evidence>
<sequence length="560" mass="58718">MQKLATLTCLLALYACGEGSGEINTSSNSGSGNASTCSGIHYSTQAANTSGLDPLLTSQWHLLNNRNNPGTAGQDINLPQTLWSEATGAGVKIAVIDGSIDYNHPDLQPNLDLDNSCQFGTSLSGGHATSVTGLISAVRNNALGGSGVAPESKIQGFNTLDADPTVTVWETSLSATSERNRDVDIFNMSLGYGIETTPIDYDTNIASMVKSGTESGRNGLGALYFKAAGNNFSDPVCSTKNYHSEFLPCQGSALDPDNNIPYLMVVSSLNANGTKASYSSSGANILFSSPGGDSGTGLVTTNDISLATDLTDIRGVKGYTSAFSGTSAATPLVSGVAALVLEANPNLGWRDVRDILIRTADKVDTGDNSGEDNYIVIGNDGSILKTRTPSSNLIIEHTWQTNAAGLSYHNHYGFGRINAVSAVDRAKSYSTNLPELISVSTEDGSGGAIPNSSNNPLSSSLSISGELSTVESVQLKLELSHPYASDLMVKLIAPSGTESIVMTPRNALNAEINRYEFTLLSQMFYGETASGSWQLKVYDTQADTLGTGTLHSWSLTILGH</sequence>
<name>A0A1T1HB93_OCELI</name>
<dbReference type="STRING" id="966.BTA35_0208905"/>
<dbReference type="PANTHER" id="PTHR42884">
    <property type="entry name" value="PROPROTEIN CONVERTASE SUBTILISIN/KEXIN-RELATED"/>
    <property type="match status" value="1"/>
</dbReference>
<keyword evidence="3" id="KW-0732">Signal</keyword>
<dbReference type="InterPro" id="IPR023828">
    <property type="entry name" value="Peptidase_S8_Ser-AS"/>
</dbReference>
<dbReference type="Pfam" id="PF01483">
    <property type="entry name" value="P_proprotein"/>
    <property type="match status" value="1"/>
</dbReference>
<evidence type="ECO:0000256" key="4">
    <source>
        <dbReference type="ARBA" id="ARBA00022801"/>
    </source>
</evidence>
<dbReference type="SUPFAM" id="SSF52743">
    <property type="entry name" value="Subtilisin-like"/>
    <property type="match status" value="1"/>
</dbReference>
<feature type="active site" description="Charge relay system" evidence="7 8">
    <location>
        <position position="327"/>
    </location>
</feature>
<dbReference type="GO" id="GO:0016485">
    <property type="term" value="P:protein processing"/>
    <property type="evidence" value="ECO:0007669"/>
    <property type="project" value="TreeGrafter"/>
</dbReference>
<evidence type="ECO:0000256" key="2">
    <source>
        <dbReference type="ARBA" id="ARBA00022670"/>
    </source>
</evidence>
<comment type="similarity">
    <text evidence="1">Belongs to the peptidase S8 family. Furin subfamily.</text>
</comment>
<dbReference type="CDD" id="cd04059">
    <property type="entry name" value="Peptidases_S8_Protein_convertases_Kexins_Furin-like"/>
    <property type="match status" value="1"/>
</dbReference>
<dbReference type="Pfam" id="PF00082">
    <property type="entry name" value="Peptidase_S8"/>
    <property type="match status" value="1"/>
</dbReference>
<evidence type="ECO:0000313" key="10">
    <source>
        <dbReference type="EMBL" id="OOV87111.1"/>
    </source>
</evidence>
<dbReference type="InterPro" id="IPR002884">
    <property type="entry name" value="P_dom"/>
</dbReference>
<dbReference type="SUPFAM" id="SSF49785">
    <property type="entry name" value="Galactose-binding domain-like"/>
    <property type="match status" value="1"/>
</dbReference>
<keyword evidence="11" id="KW-1185">Reference proteome</keyword>
<keyword evidence="6" id="KW-0106">Calcium</keyword>
<dbReference type="InterPro" id="IPR036852">
    <property type="entry name" value="Peptidase_S8/S53_dom_sf"/>
</dbReference>
<feature type="active site" description="Charge relay system" evidence="7 8">
    <location>
        <position position="127"/>
    </location>
</feature>
<keyword evidence="2 8" id="KW-0645">Protease</keyword>
<organism evidence="10 11">
    <name type="scientific">Oceanospirillum linum</name>
    <dbReference type="NCBI Taxonomy" id="966"/>
    <lineage>
        <taxon>Bacteria</taxon>
        <taxon>Pseudomonadati</taxon>
        <taxon>Pseudomonadota</taxon>
        <taxon>Gammaproteobacteria</taxon>
        <taxon>Oceanospirillales</taxon>
        <taxon>Oceanospirillaceae</taxon>
        <taxon>Oceanospirillum</taxon>
    </lineage>
</organism>
<dbReference type="Gene3D" id="2.60.120.260">
    <property type="entry name" value="Galactose-binding domain-like"/>
    <property type="match status" value="1"/>
</dbReference>
<comment type="caution">
    <text evidence="10">The sequence shown here is derived from an EMBL/GenBank/DDBJ whole genome shotgun (WGS) entry which is preliminary data.</text>
</comment>
<dbReference type="PROSITE" id="PS51257">
    <property type="entry name" value="PROKAR_LIPOPROTEIN"/>
    <property type="match status" value="1"/>
</dbReference>
<dbReference type="Gene3D" id="3.40.50.200">
    <property type="entry name" value="Peptidase S8/S53 domain"/>
    <property type="match status" value="1"/>
</dbReference>
<evidence type="ECO:0000256" key="6">
    <source>
        <dbReference type="ARBA" id="ARBA00022837"/>
    </source>
</evidence>
<dbReference type="GO" id="GO:0004252">
    <property type="term" value="F:serine-type endopeptidase activity"/>
    <property type="evidence" value="ECO:0007669"/>
    <property type="project" value="UniProtKB-UniRule"/>
</dbReference>
<dbReference type="PRINTS" id="PR00723">
    <property type="entry name" value="SUBTILISIN"/>
</dbReference>
<dbReference type="InterPro" id="IPR015500">
    <property type="entry name" value="Peptidase_S8_subtilisin-rel"/>
</dbReference>
<evidence type="ECO:0000256" key="1">
    <source>
        <dbReference type="ARBA" id="ARBA00005325"/>
    </source>
</evidence>
<dbReference type="InterPro" id="IPR000209">
    <property type="entry name" value="Peptidase_S8/S53_dom"/>
</dbReference>
<proteinExistence type="inferred from homology"/>
<dbReference type="Proteomes" id="UP000190064">
    <property type="component" value="Unassembled WGS sequence"/>
</dbReference>
<dbReference type="AlphaFoldDB" id="A0A1T1HB93"/>
<dbReference type="GO" id="GO:0005737">
    <property type="term" value="C:cytoplasm"/>
    <property type="evidence" value="ECO:0007669"/>
    <property type="project" value="UniProtKB-ARBA"/>
</dbReference>
<evidence type="ECO:0000259" key="9">
    <source>
        <dbReference type="PROSITE" id="PS51829"/>
    </source>
</evidence>
<dbReference type="PROSITE" id="PS00138">
    <property type="entry name" value="SUBTILASE_SER"/>
    <property type="match status" value="1"/>
</dbReference>
<dbReference type="InterPro" id="IPR034182">
    <property type="entry name" value="Kexin/furin"/>
</dbReference>